<sequence length="107" mass="12423">MVLAEQSFSLQFLSHRPEPQLWREACFSVSAGTSINDDDIEERLKSQVQRLKIVRIPRDSQIQKVREEECGLRPRARPMSRIQVVWAVGEVAIQVMDSRVRNEDWCG</sequence>
<dbReference type="Proteomes" id="UP000327157">
    <property type="component" value="Chromosome 10"/>
</dbReference>
<proteinExistence type="predicted"/>
<dbReference type="EMBL" id="SMOL01000695">
    <property type="protein sequence ID" value="KAB2601083.1"/>
    <property type="molecule type" value="Genomic_DNA"/>
</dbReference>
<evidence type="ECO:0000313" key="2">
    <source>
        <dbReference type="Proteomes" id="UP000327157"/>
    </source>
</evidence>
<reference evidence="2" key="2">
    <citation type="submission" date="2019-10" db="EMBL/GenBank/DDBJ databases">
        <title>A de novo genome assembly of a pear dwarfing rootstock.</title>
        <authorList>
            <person name="Wang F."/>
            <person name="Wang J."/>
            <person name="Li S."/>
            <person name="Zhang Y."/>
            <person name="Fang M."/>
            <person name="Ma L."/>
            <person name="Zhao Y."/>
            <person name="Jiang S."/>
        </authorList>
    </citation>
    <scope>NUCLEOTIDE SEQUENCE [LARGE SCALE GENOMIC DNA]</scope>
</reference>
<evidence type="ECO:0000313" key="1">
    <source>
        <dbReference type="EMBL" id="KAB2601083.1"/>
    </source>
</evidence>
<name>A0A5N5FE02_9ROSA</name>
<reference evidence="1 2" key="1">
    <citation type="submission" date="2019-09" db="EMBL/GenBank/DDBJ databases">
        <authorList>
            <person name="Ou C."/>
        </authorList>
    </citation>
    <scope>NUCLEOTIDE SEQUENCE [LARGE SCALE GENOMIC DNA]</scope>
    <source>
        <strain evidence="1">S2</strain>
        <tissue evidence="1">Leaf</tissue>
    </source>
</reference>
<gene>
    <name evidence="1" type="ORF">D8674_002088</name>
</gene>
<organism evidence="1 2">
    <name type="scientific">Pyrus ussuriensis x Pyrus communis</name>
    <dbReference type="NCBI Taxonomy" id="2448454"/>
    <lineage>
        <taxon>Eukaryota</taxon>
        <taxon>Viridiplantae</taxon>
        <taxon>Streptophyta</taxon>
        <taxon>Embryophyta</taxon>
        <taxon>Tracheophyta</taxon>
        <taxon>Spermatophyta</taxon>
        <taxon>Magnoliopsida</taxon>
        <taxon>eudicotyledons</taxon>
        <taxon>Gunneridae</taxon>
        <taxon>Pentapetalae</taxon>
        <taxon>rosids</taxon>
        <taxon>fabids</taxon>
        <taxon>Rosales</taxon>
        <taxon>Rosaceae</taxon>
        <taxon>Amygdaloideae</taxon>
        <taxon>Maleae</taxon>
        <taxon>Pyrus</taxon>
    </lineage>
</organism>
<reference evidence="1 2" key="3">
    <citation type="submission" date="2019-11" db="EMBL/GenBank/DDBJ databases">
        <title>A de novo genome assembly of a pear dwarfing rootstock.</title>
        <authorList>
            <person name="Wang F."/>
            <person name="Wang J."/>
            <person name="Li S."/>
            <person name="Zhang Y."/>
            <person name="Fang M."/>
            <person name="Ma L."/>
            <person name="Zhao Y."/>
            <person name="Jiang S."/>
        </authorList>
    </citation>
    <scope>NUCLEOTIDE SEQUENCE [LARGE SCALE GENOMIC DNA]</scope>
    <source>
        <strain evidence="1">S2</strain>
        <tissue evidence="1">Leaf</tissue>
    </source>
</reference>
<accession>A0A5N5FE02</accession>
<dbReference type="AlphaFoldDB" id="A0A5N5FE02"/>
<keyword evidence="2" id="KW-1185">Reference proteome</keyword>
<protein>
    <submittedName>
        <fullName evidence="1">Uncharacterized protein</fullName>
    </submittedName>
</protein>
<comment type="caution">
    <text evidence="1">The sequence shown here is derived from an EMBL/GenBank/DDBJ whole genome shotgun (WGS) entry which is preliminary data.</text>
</comment>